<dbReference type="KEGG" id="hut:Huta_2650"/>
<dbReference type="eggNOG" id="arCOG09155">
    <property type="taxonomic scope" value="Archaea"/>
</dbReference>
<dbReference type="GeneID" id="71811492"/>
<dbReference type="HOGENOM" id="CLU_714971_0_0_2"/>
<organism evidence="1 2">
    <name type="scientific">Halorhabdus utahensis (strain DSM 12940 / JCM 11049 / AX-2)</name>
    <dbReference type="NCBI Taxonomy" id="519442"/>
    <lineage>
        <taxon>Archaea</taxon>
        <taxon>Methanobacteriati</taxon>
        <taxon>Methanobacteriota</taxon>
        <taxon>Stenosarchaea group</taxon>
        <taxon>Halobacteria</taxon>
        <taxon>Halobacteriales</taxon>
        <taxon>Haloarculaceae</taxon>
        <taxon>Halorhabdus</taxon>
    </lineage>
</organism>
<proteinExistence type="predicted"/>
<name>C7NQ85_HALUD</name>
<evidence type="ECO:0000313" key="1">
    <source>
        <dbReference type="EMBL" id="ACV12811.1"/>
    </source>
</evidence>
<keyword evidence="2" id="KW-1185">Reference proteome</keyword>
<evidence type="ECO:0000313" key="2">
    <source>
        <dbReference type="Proteomes" id="UP000002071"/>
    </source>
</evidence>
<gene>
    <name evidence="1" type="ordered locus">Huta_2650</name>
</gene>
<dbReference type="STRING" id="519442.Huta_2650"/>
<sequence length="309" mass="34107">MILYREHLQSGNGIEDDEIVQAQVGVHHVDEVSSAGGADIDGDEQDEHSNVHIGELQWGTDPTDETDKLDEQFEIEADFLEGPANQELNTPEWERGIEDNFALYGIDIEMNRDDTITTPDGTFDIIWAAKKYFSPTKVADEPHDLYLMAGGSPRDFIPNSDAAGVNIQAILRTHDEVPGWARTIASEITDDALMAFTENINAGAFADPSDYNQTPYTSELQLVSAGVGLHELGHSFHIGEADDTGPLPGGEVYTADENDGTLERVKINGDERLAWSLMRSGWRPRMLFQSNSAAYHGFSLEELSTIQRP</sequence>
<protein>
    <submittedName>
        <fullName evidence="1">Uncharacterized protein</fullName>
    </submittedName>
</protein>
<dbReference type="EMBL" id="CP001687">
    <property type="protein sequence ID" value="ACV12811.1"/>
    <property type="molecule type" value="Genomic_DNA"/>
</dbReference>
<reference evidence="1 2" key="1">
    <citation type="journal article" date="2009" name="Stand. Genomic Sci.">
        <title>Complete genome sequence of Halorhabdus utahensis type strain (AX-2).</title>
        <authorList>
            <person name="Anderson I."/>
            <person name="Tindall B.J."/>
            <person name="Pomrenke H."/>
            <person name="Goker M."/>
            <person name="Lapidus A."/>
            <person name="Nolan M."/>
            <person name="Copeland A."/>
            <person name="Glavina Del Rio T."/>
            <person name="Chen F."/>
            <person name="Tice H."/>
            <person name="Cheng J.F."/>
            <person name="Lucas S."/>
            <person name="Chertkov O."/>
            <person name="Bruce D."/>
            <person name="Brettin T."/>
            <person name="Detter J.C."/>
            <person name="Han C."/>
            <person name="Goodwin L."/>
            <person name="Land M."/>
            <person name="Hauser L."/>
            <person name="Chang Y.J."/>
            <person name="Jeffries C.D."/>
            <person name="Pitluck S."/>
            <person name="Pati A."/>
            <person name="Mavromatis K."/>
            <person name="Ivanova N."/>
            <person name="Ovchinnikova G."/>
            <person name="Chen A."/>
            <person name="Palaniappan K."/>
            <person name="Chain P."/>
            <person name="Rohde M."/>
            <person name="Bristow J."/>
            <person name="Eisen J.A."/>
            <person name="Markowitz V."/>
            <person name="Hugenholtz P."/>
            <person name="Kyrpides N.C."/>
            <person name="Klenk H.P."/>
        </authorList>
    </citation>
    <scope>NUCLEOTIDE SEQUENCE [LARGE SCALE GENOMIC DNA]</scope>
    <source>
        <strain evidence="2">DSM 12940 / JCM 11049 / AX-2</strain>
    </source>
</reference>
<accession>C7NQ85</accession>
<dbReference type="RefSeq" id="WP_015790373.1">
    <property type="nucleotide sequence ID" value="NC_013158.1"/>
</dbReference>
<dbReference type="Proteomes" id="UP000002071">
    <property type="component" value="Chromosome"/>
</dbReference>
<dbReference type="AlphaFoldDB" id="C7NQ85"/>